<proteinExistence type="predicted"/>
<accession>A0A923NDG8</accession>
<dbReference type="SUPFAM" id="SSF69349">
    <property type="entry name" value="Phage fibre proteins"/>
    <property type="match status" value="1"/>
</dbReference>
<dbReference type="AlphaFoldDB" id="A0A923NDG8"/>
<feature type="coiled-coil region" evidence="1">
    <location>
        <begin position="188"/>
        <end position="215"/>
    </location>
</feature>
<reference evidence="2" key="1">
    <citation type="submission" date="2020-08" db="EMBL/GenBank/DDBJ databases">
        <title>Complete genome sequence of Weissella confusa strain FS54 provides insights into metabolic potential.</title>
        <authorList>
            <person name="Fhoula I."/>
            <person name="Najjari A."/>
            <person name="Lekired A."/>
            <person name="Bessrour-Aouam N."/>
            <person name="Jaballah S."/>
            <person name="Klibi N."/>
            <person name="Ouzari H.-I."/>
        </authorList>
    </citation>
    <scope>NUCLEOTIDE SEQUENCE</scope>
    <source>
        <strain evidence="2">FS54</strain>
    </source>
</reference>
<keyword evidence="1" id="KW-0175">Coiled coil</keyword>
<evidence type="ECO:0000256" key="1">
    <source>
        <dbReference type="SAM" id="Coils"/>
    </source>
</evidence>
<comment type="caution">
    <text evidence="2">The sequence shown here is derived from an EMBL/GenBank/DDBJ whole genome shotgun (WGS) entry which is preliminary data.</text>
</comment>
<evidence type="ECO:0008006" key="4">
    <source>
        <dbReference type="Google" id="ProtNLM"/>
    </source>
</evidence>
<gene>
    <name evidence="2" type="ORF">H7R52_07055</name>
</gene>
<protein>
    <recommendedName>
        <fullName evidence="4">BppU N-terminal domain-containing protein</fullName>
    </recommendedName>
</protein>
<name>A0A923NDG8_WEICO</name>
<organism evidence="2 3">
    <name type="scientific">Weissella confusa</name>
    <name type="common">Lactobacillus confusus</name>
    <dbReference type="NCBI Taxonomy" id="1583"/>
    <lineage>
        <taxon>Bacteria</taxon>
        <taxon>Bacillati</taxon>
        <taxon>Bacillota</taxon>
        <taxon>Bacilli</taxon>
        <taxon>Lactobacillales</taxon>
        <taxon>Lactobacillaceae</taxon>
        <taxon>Weissella</taxon>
    </lineage>
</organism>
<sequence length="308" mass="32938">MWYGWTVYYHVQNNMVTYQFQPTGSTIPSGTISSEKLPKELIPGDVGSDGTIIVGKYAESKVYTATVSDGKLIGWKLIAGDAEVVHTTGNEAIAGDKSFTGNVNVSHVDNHFTGTATFDKPIVGALATRAATFTDFAVVAKNMITYAGNWYVKGNHIANDPIGGIMDWYNVLLANNILFTANASKDYIDSVQQAVNEANARITGLNDNIKAQQLAYTTLKTAVENLAGQINSKQVSMLLTAKDSAGKVKQILGVQDMISATGGLFSMLIPGEMYQSAGDVEEAYISVQDGAGTVISSIPVTFTVVERN</sequence>
<evidence type="ECO:0000313" key="3">
    <source>
        <dbReference type="Proteomes" id="UP000650485"/>
    </source>
</evidence>
<dbReference type="Gene3D" id="6.10.140.2190">
    <property type="match status" value="1"/>
</dbReference>
<evidence type="ECO:0000313" key="2">
    <source>
        <dbReference type="EMBL" id="MBC6498535.1"/>
    </source>
</evidence>
<dbReference type="EMBL" id="JACSZT010000005">
    <property type="protein sequence ID" value="MBC6498535.1"/>
    <property type="molecule type" value="Genomic_DNA"/>
</dbReference>
<dbReference type="Proteomes" id="UP000650485">
    <property type="component" value="Unassembled WGS sequence"/>
</dbReference>